<evidence type="ECO:0008006" key="3">
    <source>
        <dbReference type="Google" id="ProtNLM"/>
    </source>
</evidence>
<dbReference type="Proteomes" id="UP000616499">
    <property type="component" value="Unassembled WGS sequence"/>
</dbReference>
<accession>A0ABQ2GVQ5</accession>
<reference evidence="2" key="1">
    <citation type="journal article" date="2019" name="Int. J. Syst. Evol. Microbiol.">
        <title>The Global Catalogue of Microorganisms (GCM) 10K type strain sequencing project: providing services to taxonomists for standard genome sequencing and annotation.</title>
        <authorList>
            <consortium name="The Broad Institute Genomics Platform"/>
            <consortium name="The Broad Institute Genome Sequencing Center for Infectious Disease"/>
            <person name="Wu L."/>
            <person name="Ma J."/>
        </authorList>
    </citation>
    <scope>NUCLEOTIDE SEQUENCE [LARGE SCALE GENOMIC DNA]</scope>
    <source>
        <strain evidence="2">JCM 13501</strain>
    </source>
</reference>
<organism evidence="1 2">
    <name type="scientific">Pseudomonas asuensis</name>
    <dbReference type="NCBI Taxonomy" id="1825787"/>
    <lineage>
        <taxon>Bacteria</taxon>
        <taxon>Pseudomonadati</taxon>
        <taxon>Pseudomonadota</taxon>
        <taxon>Gammaproteobacteria</taxon>
        <taxon>Pseudomonadales</taxon>
        <taxon>Pseudomonadaceae</taxon>
        <taxon>Pseudomonas</taxon>
    </lineage>
</organism>
<dbReference type="InterPro" id="IPR011990">
    <property type="entry name" value="TPR-like_helical_dom_sf"/>
</dbReference>
<proteinExistence type="predicted"/>
<comment type="caution">
    <text evidence="1">The sequence shown here is derived from an EMBL/GenBank/DDBJ whole genome shotgun (WGS) entry which is preliminary data.</text>
</comment>
<dbReference type="EMBL" id="BMNW01000005">
    <property type="protein sequence ID" value="GGM13918.1"/>
    <property type="molecule type" value="Genomic_DNA"/>
</dbReference>
<evidence type="ECO:0000313" key="1">
    <source>
        <dbReference type="EMBL" id="GGM13918.1"/>
    </source>
</evidence>
<gene>
    <name evidence="1" type="ORF">GCM10009425_26190</name>
</gene>
<dbReference type="SUPFAM" id="SSF48452">
    <property type="entry name" value="TPR-like"/>
    <property type="match status" value="1"/>
</dbReference>
<sequence length="294" mass="32861">MTSTVLLDELMQTHDADPAFTAQQLRLMAEQVVNEADQPRYTWLVNHVIGETLGLWQDAYHIQQQAIGQSAQRIVLRNRAVAALLAGFPEEVHQWESQLCLVTQASSEHVIMVIRLGVLQHVAPSTSPAVTAHTLAPYLHEMSHWNMSGPLDDLLGASLNNIVFSLLSHEGLDTTDTEQCQTLVEAAQRSKMFWQHAGGWLQHQRADYLRALVFNAIGDWSAAVNAAHSALATIDAYGPEEVDQAFLLLELSRAYRHLGEEQKARNSRDHAFALAKHFDEPRLMECFQKQAAVN</sequence>
<name>A0ABQ2GVQ5_9PSED</name>
<keyword evidence="2" id="KW-1185">Reference proteome</keyword>
<dbReference type="RefSeq" id="WP_188866576.1">
    <property type="nucleotide sequence ID" value="NZ_BMNW01000005.1"/>
</dbReference>
<evidence type="ECO:0000313" key="2">
    <source>
        <dbReference type="Proteomes" id="UP000616499"/>
    </source>
</evidence>
<protein>
    <recommendedName>
        <fullName evidence="3">Tetratricopeptide repeat protein</fullName>
    </recommendedName>
</protein>